<dbReference type="InterPro" id="IPR001781">
    <property type="entry name" value="Znf_LIM"/>
</dbReference>
<evidence type="ECO:0000256" key="1">
    <source>
        <dbReference type="ARBA" id="ARBA00022723"/>
    </source>
</evidence>
<dbReference type="CDD" id="cd08368">
    <property type="entry name" value="LIM"/>
    <property type="match status" value="1"/>
</dbReference>
<feature type="non-terminal residue" evidence="7">
    <location>
        <position position="1"/>
    </location>
</feature>
<dbReference type="PANTHER" id="PTHR24212:SF8">
    <property type="entry name" value="LIM ZINC FINGER DOMAIN CONTAINING PROTEIN"/>
    <property type="match status" value="1"/>
</dbReference>
<dbReference type="Pfam" id="PF00412">
    <property type="entry name" value="LIM"/>
    <property type="match status" value="1"/>
</dbReference>
<accession>A0AAD5SCM4</accession>
<evidence type="ECO:0000256" key="2">
    <source>
        <dbReference type="ARBA" id="ARBA00022737"/>
    </source>
</evidence>
<dbReference type="SUPFAM" id="SSF57716">
    <property type="entry name" value="Glucocorticoid receptor-like (DNA-binding domain)"/>
    <property type="match status" value="1"/>
</dbReference>
<keyword evidence="2" id="KW-0677">Repeat</keyword>
<evidence type="ECO:0000313" key="8">
    <source>
        <dbReference type="Proteomes" id="UP001212841"/>
    </source>
</evidence>
<dbReference type="SMART" id="SM00132">
    <property type="entry name" value="LIM"/>
    <property type="match status" value="1"/>
</dbReference>
<feature type="domain" description="LIM zinc-binding" evidence="6">
    <location>
        <begin position="28"/>
        <end position="89"/>
    </location>
</feature>
<proteinExistence type="predicted"/>
<keyword evidence="3 5" id="KW-0862">Zinc</keyword>
<reference evidence="7" key="1">
    <citation type="submission" date="2020-05" db="EMBL/GenBank/DDBJ databases">
        <title>Phylogenomic resolution of chytrid fungi.</title>
        <authorList>
            <person name="Stajich J.E."/>
            <person name="Amses K."/>
            <person name="Simmons R."/>
            <person name="Seto K."/>
            <person name="Myers J."/>
            <person name="Bonds A."/>
            <person name="Quandt C.A."/>
            <person name="Barry K."/>
            <person name="Liu P."/>
            <person name="Grigoriev I."/>
            <person name="Longcore J.E."/>
            <person name="James T.Y."/>
        </authorList>
    </citation>
    <scope>NUCLEOTIDE SEQUENCE</scope>
    <source>
        <strain evidence="7">JEL0318</strain>
    </source>
</reference>
<evidence type="ECO:0000256" key="3">
    <source>
        <dbReference type="ARBA" id="ARBA00022833"/>
    </source>
</evidence>
<evidence type="ECO:0000313" key="7">
    <source>
        <dbReference type="EMBL" id="KAJ3052336.1"/>
    </source>
</evidence>
<comment type="caution">
    <text evidence="7">The sequence shown here is derived from an EMBL/GenBank/DDBJ whole genome shotgun (WGS) entry which is preliminary data.</text>
</comment>
<keyword evidence="1 5" id="KW-0479">Metal-binding</keyword>
<evidence type="ECO:0000259" key="6">
    <source>
        <dbReference type="PROSITE" id="PS50023"/>
    </source>
</evidence>
<name>A0AAD5SCM4_9FUNG</name>
<protein>
    <recommendedName>
        <fullName evidence="6">LIM zinc-binding domain-containing protein</fullName>
    </recommendedName>
</protein>
<dbReference type="Gene3D" id="2.10.110.10">
    <property type="entry name" value="Cysteine Rich Protein"/>
    <property type="match status" value="1"/>
</dbReference>
<organism evidence="7 8">
    <name type="scientific">Rhizophlyctis rosea</name>
    <dbReference type="NCBI Taxonomy" id="64517"/>
    <lineage>
        <taxon>Eukaryota</taxon>
        <taxon>Fungi</taxon>
        <taxon>Fungi incertae sedis</taxon>
        <taxon>Chytridiomycota</taxon>
        <taxon>Chytridiomycota incertae sedis</taxon>
        <taxon>Chytridiomycetes</taxon>
        <taxon>Rhizophlyctidales</taxon>
        <taxon>Rhizophlyctidaceae</taxon>
        <taxon>Rhizophlyctis</taxon>
    </lineage>
</organism>
<dbReference type="GO" id="GO:0046872">
    <property type="term" value="F:metal ion binding"/>
    <property type="evidence" value="ECO:0007669"/>
    <property type="project" value="UniProtKB-KW"/>
</dbReference>
<dbReference type="PROSITE" id="PS00478">
    <property type="entry name" value="LIM_DOMAIN_1"/>
    <property type="match status" value="1"/>
</dbReference>
<evidence type="ECO:0000256" key="4">
    <source>
        <dbReference type="ARBA" id="ARBA00023038"/>
    </source>
</evidence>
<dbReference type="Proteomes" id="UP001212841">
    <property type="component" value="Unassembled WGS sequence"/>
</dbReference>
<sequence>KCHTPLQNTDYFVLADQIFCLSHRDEIMSCHTCGKHIDGEVLIALEAKRYFHTGCFGCSGCGRDLGKAVFYEKGDGGWCESCWVVGPGKV</sequence>
<evidence type="ECO:0000256" key="5">
    <source>
        <dbReference type="PROSITE-ProRule" id="PRU00125"/>
    </source>
</evidence>
<dbReference type="PANTHER" id="PTHR24212">
    <property type="entry name" value="ZYXIN/TRIP6"/>
    <property type="match status" value="1"/>
</dbReference>
<dbReference type="AlphaFoldDB" id="A0AAD5SCM4"/>
<gene>
    <name evidence="7" type="ORF">HK097_006487</name>
</gene>
<keyword evidence="4 5" id="KW-0440">LIM domain</keyword>
<dbReference type="EMBL" id="JADGJD010000303">
    <property type="protein sequence ID" value="KAJ3052336.1"/>
    <property type="molecule type" value="Genomic_DNA"/>
</dbReference>
<dbReference type="PROSITE" id="PS50023">
    <property type="entry name" value="LIM_DOMAIN_2"/>
    <property type="match status" value="1"/>
</dbReference>
<keyword evidence="8" id="KW-1185">Reference proteome</keyword>